<evidence type="ECO:0000313" key="2">
    <source>
        <dbReference type="EMBL" id="QDG49624.1"/>
    </source>
</evidence>
<evidence type="ECO:0000313" key="3">
    <source>
        <dbReference type="Proteomes" id="UP000315995"/>
    </source>
</evidence>
<proteinExistence type="predicted"/>
<dbReference type="AlphaFoldDB" id="A0A4Y6PMW7"/>
<feature type="region of interest" description="Disordered" evidence="1">
    <location>
        <begin position="1"/>
        <end position="31"/>
    </location>
</feature>
<organism evidence="2 3">
    <name type="scientific">Persicimonas caeni</name>
    <dbReference type="NCBI Taxonomy" id="2292766"/>
    <lineage>
        <taxon>Bacteria</taxon>
        <taxon>Deltaproteobacteria</taxon>
        <taxon>Bradymonadales</taxon>
        <taxon>Bradymonadaceae</taxon>
        <taxon>Persicimonas</taxon>
    </lineage>
</organism>
<protein>
    <recommendedName>
        <fullName evidence="4">Amphi-Trp domain-containing protein</fullName>
    </recommendedName>
</protein>
<keyword evidence="3" id="KW-1185">Reference proteome</keyword>
<gene>
    <name evidence="2" type="ORF">FIV42_02370</name>
</gene>
<evidence type="ECO:0008006" key="4">
    <source>
        <dbReference type="Google" id="ProtNLM"/>
    </source>
</evidence>
<dbReference type="EMBL" id="CP041186">
    <property type="protein sequence ID" value="QDG49624.1"/>
    <property type="molecule type" value="Genomic_DNA"/>
</dbReference>
<name>A0A4Y6PMW7_PERCE</name>
<dbReference type="Proteomes" id="UP000315995">
    <property type="component" value="Chromosome"/>
</dbReference>
<accession>A0A5B8XYS6</accession>
<accession>A0A4Y6PMW7</accession>
<feature type="compositionally biased region" description="Polar residues" evidence="1">
    <location>
        <begin position="17"/>
        <end position="27"/>
    </location>
</feature>
<evidence type="ECO:0000256" key="1">
    <source>
        <dbReference type="SAM" id="MobiDB-lite"/>
    </source>
</evidence>
<dbReference type="RefSeq" id="WP_141196121.1">
    <property type="nucleotide sequence ID" value="NZ_CP041186.1"/>
</dbReference>
<sequence>MSNTTPREQGGDHVQTADVSTLQTSQEDQAKGYLESLTDDDFIGELQSALEHAKRLTKKEWSVTVTADNVEIESRDGENKRISLPRPKSLDN</sequence>
<reference evidence="2 3" key="1">
    <citation type="submission" date="2019-06" db="EMBL/GenBank/DDBJ databases">
        <title>Persicimonas caeni gen. nov., sp. nov., a predatory bacterium isolated from solar saltern.</title>
        <authorList>
            <person name="Wang S."/>
        </authorList>
    </citation>
    <scope>NUCLEOTIDE SEQUENCE [LARGE SCALE GENOMIC DNA]</scope>
    <source>
        <strain evidence="2 3">YN101</strain>
    </source>
</reference>